<evidence type="ECO:0000313" key="2">
    <source>
        <dbReference type="Proteomes" id="UP000027980"/>
    </source>
</evidence>
<name>A0A075LQY9_9BACI</name>
<dbReference type="AlphaFoldDB" id="A0A075LQY9"/>
<dbReference type="HOGENOM" id="CLU_2686559_0_0_9"/>
<sequence length="74" mass="8565">MLSYAPLAYLALPFYLYETPSFRLSKAFSYNEKKKERETYTTPKDKDVTTSYILVRLPGFDAQEVGCKRISEAI</sequence>
<dbReference type="Proteomes" id="UP000027980">
    <property type="component" value="Plasmid pT1"/>
</dbReference>
<geneLocation type="plasmid" evidence="1 2">
    <name>pT1</name>
</geneLocation>
<protein>
    <submittedName>
        <fullName evidence="1">Uncharacterized protein</fullName>
    </submittedName>
</protein>
<dbReference type="KEGG" id="tap:GZ22_18460"/>
<evidence type="ECO:0000313" key="1">
    <source>
        <dbReference type="EMBL" id="AIF68412.1"/>
    </source>
</evidence>
<keyword evidence="1" id="KW-0614">Plasmid</keyword>
<dbReference type="EMBL" id="CP008877">
    <property type="protein sequence ID" value="AIF68412.1"/>
    <property type="molecule type" value="Genomic_DNA"/>
</dbReference>
<reference evidence="1 2" key="1">
    <citation type="submission" date="2014-07" db="EMBL/GenBank/DDBJ databases">
        <title>Complete genome sequence of a moderately halophilic bacterium Terribacillus aidingensis MP602, isolated from Cryptomeria fortunei in Tianmu mountain in China.</title>
        <authorList>
            <person name="Wang Y."/>
            <person name="Lu P."/>
            <person name="Zhang L."/>
        </authorList>
    </citation>
    <scope>NUCLEOTIDE SEQUENCE [LARGE SCALE GENOMIC DNA]</scope>
    <source>
        <strain evidence="1 2">MP602</strain>
        <plasmid evidence="1 2">pT1</plasmid>
    </source>
</reference>
<proteinExistence type="predicted"/>
<gene>
    <name evidence="1" type="ORF">GZ22_18460</name>
</gene>
<organism evidence="1 2">
    <name type="scientific">Terribacillus saccharophilus</name>
    <dbReference type="NCBI Taxonomy" id="361277"/>
    <lineage>
        <taxon>Bacteria</taxon>
        <taxon>Bacillati</taxon>
        <taxon>Bacillota</taxon>
        <taxon>Bacilli</taxon>
        <taxon>Bacillales</taxon>
        <taxon>Bacillaceae</taxon>
        <taxon>Terribacillus</taxon>
    </lineage>
</organism>
<accession>A0A075LQY9</accession>